<dbReference type="EMBL" id="JBBNAF010000010">
    <property type="protein sequence ID" value="KAK9106551.1"/>
    <property type="molecule type" value="Genomic_DNA"/>
</dbReference>
<organism evidence="2 3">
    <name type="scientific">Stephania yunnanensis</name>
    <dbReference type="NCBI Taxonomy" id="152371"/>
    <lineage>
        <taxon>Eukaryota</taxon>
        <taxon>Viridiplantae</taxon>
        <taxon>Streptophyta</taxon>
        <taxon>Embryophyta</taxon>
        <taxon>Tracheophyta</taxon>
        <taxon>Spermatophyta</taxon>
        <taxon>Magnoliopsida</taxon>
        <taxon>Ranunculales</taxon>
        <taxon>Menispermaceae</taxon>
        <taxon>Menispermoideae</taxon>
        <taxon>Cissampelideae</taxon>
        <taxon>Stephania</taxon>
    </lineage>
</organism>
<protein>
    <submittedName>
        <fullName evidence="2">Uncharacterized protein</fullName>
    </submittedName>
</protein>
<feature type="compositionally biased region" description="Low complexity" evidence="1">
    <location>
        <begin position="99"/>
        <end position="110"/>
    </location>
</feature>
<evidence type="ECO:0000313" key="2">
    <source>
        <dbReference type="EMBL" id="KAK9106551.1"/>
    </source>
</evidence>
<dbReference type="AlphaFoldDB" id="A0AAP0F783"/>
<proteinExistence type="predicted"/>
<keyword evidence="3" id="KW-1185">Reference proteome</keyword>
<comment type="caution">
    <text evidence="2">The sequence shown here is derived from an EMBL/GenBank/DDBJ whole genome shotgun (WGS) entry which is preliminary data.</text>
</comment>
<accession>A0AAP0F783</accession>
<feature type="compositionally biased region" description="Basic and acidic residues" evidence="1">
    <location>
        <begin position="127"/>
        <end position="136"/>
    </location>
</feature>
<dbReference type="Proteomes" id="UP001420932">
    <property type="component" value="Unassembled WGS sequence"/>
</dbReference>
<feature type="compositionally biased region" description="Basic and acidic residues" evidence="1">
    <location>
        <begin position="48"/>
        <end position="61"/>
    </location>
</feature>
<name>A0AAP0F783_9MAGN</name>
<reference evidence="2 3" key="1">
    <citation type="submission" date="2024-01" db="EMBL/GenBank/DDBJ databases">
        <title>Genome assemblies of Stephania.</title>
        <authorList>
            <person name="Yang L."/>
        </authorList>
    </citation>
    <scope>NUCLEOTIDE SEQUENCE [LARGE SCALE GENOMIC DNA]</scope>
    <source>
        <strain evidence="2">YNDBR</strain>
        <tissue evidence="2">Leaf</tissue>
    </source>
</reference>
<evidence type="ECO:0000313" key="3">
    <source>
        <dbReference type="Proteomes" id="UP001420932"/>
    </source>
</evidence>
<sequence>MRRRQAAARGPTSGRGGSARQRLANAKSGTSRRRTVAPVRWNGGQWCEQRRGAEADGEWRSARGWQRTSGGGKEEGEREQRRRAEDGEHQRRRRGVGRAGSAPAAAPAERGSGDARQRRRRGAAATRDSDARRYSRGDAGGGMAARCRNNRSSGT</sequence>
<gene>
    <name evidence="2" type="ORF">Syun_022562</name>
</gene>
<evidence type="ECO:0000256" key="1">
    <source>
        <dbReference type="SAM" id="MobiDB-lite"/>
    </source>
</evidence>
<feature type="compositionally biased region" description="Basic and acidic residues" evidence="1">
    <location>
        <begin position="72"/>
        <end position="89"/>
    </location>
</feature>
<feature type="region of interest" description="Disordered" evidence="1">
    <location>
        <begin position="1"/>
        <end position="155"/>
    </location>
</feature>